<dbReference type="GO" id="GO:0005576">
    <property type="term" value="C:extracellular region"/>
    <property type="evidence" value="ECO:0007669"/>
    <property type="project" value="InterPro"/>
</dbReference>
<evidence type="ECO:0000256" key="4">
    <source>
        <dbReference type="SAM" id="SignalP"/>
    </source>
</evidence>
<organism evidence="6">
    <name type="scientific">Aphanomyces stellatus</name>
    <dbReference type="NCBI Taxonomy" id="120398"/>
    <lineage>
        <taxon>Eukaryota</taxon>
        <taxon>Sar</taxon>
        <taxon>Stramenopiles</taxon>
        <taxon>Oomycota</taxon>
        <taxon>Saprolegniomycetes</taxon>
        <taxon>Saprolegniales</taxon>
        <taxon>Verrucalvaceae</taxon>
        <taxon>Aphanomyces</taxon>
    </lineage>
</organism>
<feature type="domain" description="Apple" evidence="5">
    <location>
        <begin position="38"/>
        <end position="104"/>
    </location>
</feature>
<feature type="non-terminal residue" evidence="6">
    <location>
        <position position="201"/>
    </location>
</feature>
<dbReference type="GO" id="GO:0006508">
    <property type="term" value="P:proteolysis"/>
    <property type="evidence" value="ECO:0007669"/>
    <property type="project" value="InterPro"/>
</dbReference>
<sequence length="201" mass="21054">MKSQLLIAGILILSAMPTVDAKKRRTTPAPTPVPARQCSRLDDIDYDGYDLDQSFQEDPTDCCADCQATPGCKLYNWFDGVCYLKSRKGRSSYLGGSVSGVVLPSSSKPTPSPTPSPTPKPTPSPTPKPTPSATPEPTPSPTPKSTPSPTPKPTPSPTPEPTPSPTPKPTPSPTPEPTPSPTPKPTPSPTPEPTPSPTPKP</sequence>
<accession>A0A6A4YS81</accession>
<evidence type="ECO:0000256" key="2">
    <source>
        <dbReference type="ARBA" id="ARBA00023157"/>
    </source>
</evidence>
<dbReference type="InterPro" id="IPR003609">
    <property type="entry name" value="Pan_app"/>
</dbReference>
<feature type="signal peptide" evidence="4">
    <location>
        <begin position="1"/>
        <end position="21"/>
    </location>
</feature>
<dbReference type="Gene3D" id="3.50.4.10">
    <property type="entry name" value="Hepatocyte Growth Factor"/>
    <property type="match status" value="1"/>
</dbReference>
<dbReference type="SMART" id="SM00223">
    <property type="entry name" value="APPLE"/>
    <property type="match status" value="1"/>
</dbReference>
<feature type="compositionally biased region" description="Pro residues" evidence="3">
    <location>
        <begin position="110"/>
        <end position="201"/>
    </location>
</feature>
<gene>
    <name evidence="6" type="ORF">As57867_010361</name>
</gene>
<reference evidence="6" key="1">
    <citation type="submission" date="2019-06" db="EMBL/GenBank/DDBJ databases">
        <title>Genomics analysis of Aphanomyces spp. identifies a new class of oomycete effector associated with host adaptation.</title>
        <authorList>
            <person name="Gaulin E."/>
        </authorList>
    </citation>
    <scope>NUCLEOTIDE SEQUENCE</scope>
    <source>
        <strain evidence="6">CBS 578.67</strain>
    </source>
</reference>
<feature type="region of interest" description="Disordered" evidence="3">
    <location>
        <begin position="103"/>
        <end position="201"/>
    </location>
</feature>
<keyword evidence="4" id="KW-0732">Signal</keyword>
<dbReference type="EMBL" id="VJMH01005204">
    <property type="protein sequence ID" value="KAF0699001.1"/>
    <property type="molecule type" value="Genomic_DNA"/>
</dbReference>
<dbReference type="PANTHER" id="PTHR46155">
    <property type="entry name" value="BIFUNCTIONAL INHIBITOR/LIPID-TRANSFER PROTEIN/SEED STORAGE 2S ALBUMIN SUPERFAMILY PROTEIN"/>
    <property type="match status" value="1"/>
</dbReference>
<evidence type="ECO:0000259" key="5">
    <source>
        <dbReference type="SMART" id="SM00223"/>
    </source>
</evidence>
<dbReference type="Pfam" id="PF00024">
    <property type="entry name" value="PAN_1"/>
    <property type="match status" value="1"/>
</dbReference>
<keyword evidence="1" id="KW-0677">Repeat</keyword>
<keyword evidence="2" id="KW-1015">Disulfide bond</keyword>
<dbReference type="AlphaFoldDB" id="A0A6A4YS81"/>
<dbReference type="PANTHER" id="PTHR46155:SF1">
    <property type="entry name" value="BIFUNCTIONAL INHIBITOR_LIPID-TRANSFER PROTEIN_SEED STORAGE 2S ALBUMIN SUPERFAMILY PROTEIN"/>
    <property type="match status" value="1"/>
</dbReference>
<proteinExistence type="predicted"/>
<dbReference type="InterPro" id="IPR000177">
    <property type="entry name" value="Apple"/>
</dbReference>
<name>A0A6A4YS81_9STRA</name>
<dbReference type="CDD" id="cd01100">
    <property type="entry name" value="APPLE_Factor_XI_like"/>
    <property type="match status" value="1"/>
</dbReference>
<evidence type="ECO:0000256" key="1">
    <source>
        <dbReference type="ARBA" id="ARBA00022737"/>
    </source>
</evidence>
<feature type="chain" id="PRO_5025537076" description="Apple domain-containing protein" evidence="4">
    <location>
        <begin position="22"/>
        <end position="201"/>
    </location>
</feature>
<evidence type="ECO:0000256" key="3">
    <source>
        <dbReference type="SAM" id="MobiDB-lite"/>
    </source>
</evidence>
<dbReference type="SUPFAM" id="SSF57414">
    <property type="entry name" value="Hairpin loop containing domain-like"/>
    <property type="match status" value="1"/>
</dbReference>
<evidence type="ECO:0000313" key="6">
    <source>
        <dbReference type="EMBL" id="KAF0699001.1"/>
    </source>
</evidence>
<protein>
    <recommendedName>
        <fullName evidence="5">Apple domain-containing protein</fullName>
    </recommendedName>
</protein>
<comment type="caution">
    <text evidence="6">The sequence shown here is derived from an EMBL/GenBank/DDBJ whole genome shotgun (WGS) entry which is preliminary data.</text>
</comment>